<proteinExistence type="predicted"/>
<evidence type="ECO:0000313" key="3">
    <source>
        <dbReference type="Proteomes" id="UP001622557"/>
    </source>
</evidence>
<evidence type="ECO:0000313" key="1">
    <source>
        <dbReference type="EMBL" id="WTQ78854.1"/>
    </source>
</evidence>
<reference evidence="1 3" key="1">
    <citation type="submission" date="2022-10" db="EMBL/GenBank/DDBJ databases">
        <title>The complete genomes of actinobacterial strains from the NBC collection.</title>
        <authorList>
            <person name="Joergensen T.S."/>
            <person name="Alvarez Arevalo M."/>
            <person name="Sterndorff E.B."/>
            <person name="Faurdal D."/>
            <person name="Vuksanovic O."/>
            <person name="Mourched A.-S."/>
            <person name="Charusanti P."/>
            <person name="Shaw S."/>
            <person name="Blin K."/>
            <person name="Weber T."/>
        </authorList>
    </citation>
    <scope>NUCLEOTIDE SEQUENCE [LARGE SCALE GENOMIC DNA]</scope>
    <source>
        <strain evidence="1 3">NBC_00156</strain>
    </source>
</reference>
<protein>
    <submittedName>
        <fullName evidence="1">Uncharacterized protein</fullName>
    </submittedName>
</protein>
<evidence type="ECO:0000313" key="2">
    <source>
        <dbReference type="EMBL" id="WTQ85644.1"/>
    </source>
</evidence>
<dbReference type="GeneID" id="97286286"/>
<gene>
    <name evidence="1" type="ORF">OG350_00395</name>
    <name evidence="2" type="ORF">OG350_37605</name>
</gene>
<dbReference type="EMBL" id="CP108164">
    <property type="protein sequence ID" value="WTQ78854.1"/>
    <property type="molecule type" value="Genomic_DNA"/>
</dbReference>
<name>A0ABZ1KGD1_STRAH</name>
<sequence length="84" mass="7861">MGDVGEVGEVASGGELVQAADGGGQVVVVAADGVVEGEGEFGEPGEEGQPGVVDVGVQVMGAVGPPALAGVVGGVRASQTESSV</sequence>
<dbReference type="EMBL" id="CP108164">
    <property type="protein sequence ID" value="WTQ85644.1"/>
    <property type="molecule type" value="Genomic_DNA"/>
</dbReference>
<dbReference type="Proteomes" id="UP001622557">
    <property type="component" value="Chromosome"/>
</dbReference>
<keyword evidence="3" id="KW-1185">Reference proteome</keyword>
<accession>A0ABZ1KGD1</accession>
<organism evidence="1 3">
    <name type="scientific">Streptomyces achromogenes</name>
    <dbReference type="NCBI Taxonomy" id="67255"/>
    <lineage>
        <taxon>Bacteria</taxon>
        <taxon>Bacillati</taxon>
        <taxon>Actinomycetota</taxon>
        <taxon>Actinomycetes</taxon>
        <taxon>Kitasatosporales</taxon>
        <taxon>Streptomycetaceae</taxon>
        <taxon>Streptomyces</taxon>
    </lineage>
</organism>
<dbReference type="RefSeq" id="WP_405444496.1">
    <property type="nucleotide sequence ID" value="NZ_CP108164.1"/>
</dbReference>